<keyword evidence="3" id="KW-1185">Reference proteome</keyword>
<sequence>LVALAEGREYEAVVQVPASLQDMAPTSYVAASSCRSQQPLAVATSSIATTAATTTRLLRCNADPHPHHHHHPHPHRQSTRSIDLLGTTFEGVDDDAAGQAAADHHNHHRNHHRSHGHGDTRQAAHDHEDPHDLASELLDSEDRKLLEALSLTAAPATAPDCLQRHRTQHALASPPPKLLQQRQPQQQQLQQQPQFLRSMSMQEVQNLQEEQPQQPQQQQQLLWRPATAQQVKAPPQQQQHRHRPAYSITRARDSGTPTTAAPATPAGTRSTSSGTGNAPPMRLCSRAMSFSVDARCGSSGSTSSLGPAGQHPPGRPQPAPVMSLFSMLAG</sequence>
<feature type="compositionally biased region" description="Basic residues" evidence="1">
    <location>
        <begin position="66"/>
        <end position="78"/>
    </location>
</feature>
<evidence type="ECO:0000313" key="3">
    <source>
        <dbReference type="Proteomes" id="UP001054857"/>
    </source>
</evidence>
<reference evidence="2 3" key="1">
    <citation type="journal article" date="2021" name="Sci. Rep.">
        <title>Genome sequencing of the multicellular alga Astrephomene provides insights into convergent evolution of germ-soma differentiation.</title>
        <authorList>
            <person name="Yamashita S."/>
            <person name="Yamamoto K."/>
            <person name="Matsuzaki R."/>
            <person name="Suzuki S."/>
            <person name="Yamaguchi H."/>
            <person name="Hirooka S."/>
            <person name="Minakuchi Y."/>
            <person name="Miyagishima S."/>
            <person name="Kawachi M."/>
            <person name="Toyoda A."/>
            <person name="Nozaki H."/>
        </authorList>
    </citation>
    <scope>NUCLEOTIDE SEQUENCE [LARGE SCALE GENOMIC DNA]</scope>
    <source>
        <strain evidence="2 3">NIES-4017</strain>
    </source>
</reference>
<feature type="region of interest" description="Disordered" evidence="1">
    <location>
        <begin position="98"/>
        <end position="130"/>
    </location>
</feature>
<feature type="region of interest" description="Disordered" evidence="1">
    <location>
        <begin position="202"/>
        <end position="281"/>
    </location>
</feature>
<feature type="compositionally biased region" description="Low complexity" evidence="1">
    <location>
        <begin position="202"/>
        <end position="238"/>
    </location>
</feature>
<dbReference type="EMBL" id="BMAR01000003">
    <property type="protein sequence ID" value="GFR42208.1"/>
    <property type="molecule type" value="Genomic_DNA"/>
</dbReference>
<feature type="compositionally biased region" description="Basic and acidic residues" evidence="1">
    <location>
        <begin position="116"/>
        <end position="130"/>
    </location>
</feature>
<evidence type="ECO:0000313" key="2">
    <source>
        <dbReference type="EMBL" id="GFR42208.1"/>
    </source>
</evidence>
<feature type="region of interest" description="Disordered" evidence="1">
    <location>
        <begin position="60"/>
        <end position="80"/>
    </location>
</feature>
<feature type="region of interest" description="Disordered" evidence="1">
    <location>
        <begin position="294"/>
        <end position="322"/>
    </location>
</feature>
<gene>
    <name evidence="2" type="ORF">Agub_g3099</name>
</gene>
<dbReference type="AlphaFoldDB" id="A0AAD3DIK8"/>
<feature type="non-terminal residue" evidence="2">
    <location>
        <position position="330"/>
    </location>
</feature>
<feature type="non-terminal residue" evidence="2">
    <location>
        <position position="1"/>
    </location>
</feature>
<protein>
    <submittedName>
        <fullName evidence="2">Uncharacterized protein</fullName>
    </submittedName>
</protein>
<accession>A0AAD3DIK8</accession>
<comment type="caution">
    <text evidence="2">The sequence shown here is derived from an EMBL/GenBank/DDBJ whole genome shotgun (WGS) entry which is preliminary data.</text>
</comment>
<feature type="compositionally biased region" description="Low complexity" evidence="1">
    <location>
        <begin position="254"/>
        <end position="276"/>
    </location>
</feature>
<proteinExistence type="predicted"/>
<feature type="compositionally biased region" description="Basic residues" evidence="1">
    <location>
        <begin position="105"/>
        <end position="115"/>
    </location>
</feature>
<dbReference type="Proteomes" id="UP001054857">
    <property type="component" value="Unassembled WGS sequence"/>
</dbReference>
<organism evidence="2 3">
    <name type="scientific">Astrephomene gubernaculifera</name>
    <dbReference type="NCBI Taxonomy" id="47775"/>
    <lineage>
        <taxon>Eukaryota</taxon>
        <taxon>Viridiplantae</taxon>
        <taxon>Chlorophyta</taxon>
        <taxon>core chlorophytes</taxon>
        <taxon>Chlorophyceae</taxon>
        <taxon>CS clade</taxon>
        <taxon>Chlamydomonadales</taxon>
        <taxon>Astrephomenaceae</taxon>
        <taxon>Astrephomene</taxon>
    </lineage>
</organism>
<name>A0AAD3DIK8_9CHLO</name>
<evidence type="ECO:0000256" key="1">
    <source>
        <dbReference type="SAM" id="MobiDB-lite"/>
    </source>
</evidence>